<sequence>MNVIVNPKPATSLRNRLNPAEWRRLYAMFGFIAFLHIAGVLLMWAATNSASYQLSDGALFGWGTAALAYTLGMRHAFDADHISAIDNTTRKLMSEGQRPLAVGFFFSLGHSSVVFALAMLLNFGIKSLGSQLKDDNSSLHHYTGLIGTSISGGFLLLIALLNFIVLQSIVRVFMNMRKGMYSEEELEKHLNARGLLMRFFGPIARRIDKSWKMYPLGILFGLGFDTATEVGLLVLAGTSVIAGLPWWAIISLPLFFAGGMSLLDTIDGSFMNFAYGWAFSKPVRKVYYNIIITGLSVSVAFFVGGLEIAQVFAGQLNLTGGFWDYANRFNLNSAGYFIVGSFVVVWAVGLALWRYGKIEQRWHDKAHAAQAARGEITNHAAAGLEPGPIRAPFTIDE</sequence>
<feature type="transmembrane region" description="Helical" evidence="8">
    <location>
        <begin position="25"/>
        <end position="46"/>
    </location>
</feature>
<protein>
    <submittedName>
        <fullName evidence="9">Unannotated protein</fullName>
    </submittedName>
</protein>
<evidence type="ECO:0000256" key="1">
    <source>
        <dbReference type="ARBA" id="ARBA00004127"/>
    </source>
</evidence>
<evidence type="ECO:0000256" key="4">
    <source>
        <dbReference type="ARBA" id="ARBA00022596"/>
    </source>
</evidence>
<keyword evidence="4" id="KW-0533">Nickel</keyword>
<dbReference type="Pfam" id="PF03824">
    <property type="entry name" value="NicO"/>
    <property type="match status" value="1"/>
</dbReference>
<name>A0A6J7UD99_9ZZZZ</name>
<feature type="transmembrane region" description="Helical" evidence="8">
    <location>
        <begin position="145"/>
        <end position="170"/>
    </location>
</feature>
<dbReference type="PANTHER" id="PTHR31611">
    <property type="entry name" value="HIGH-AFFINITY NICKEL TRANSPORT PROTEIN NIC1"/>
    <property type="match status" value="1"/>
</dbReference>
<evidence type="ECO:0000256" key="8">
    <source>
        <dbReference type="SAM" id="Phobius"/>
    </source>
</evidence>
<dbReference type="GO" id="GO:0005886">
    <property type="term" value="C:plasma membrane"/>
    <property type="evidence" value="ECO:0007669"/>
    <property type="project" value="InterPro"/>
</dbReference>
<keyword evidence="5 8" id="KW-0812">Transmembrane</keyword>
<evidence type="ECO:0000256" key="5">
    <source>
        <dbReference type="ARBA" id="ARBA00022692"/>
    </source>
</evidence>
<evidence type="ECO:0000313" key="9">
    <source>
        <dbReference type="EMBL" id="CAB5063580.1"/>
    </source>
</evidence>
<reference evidence="9" key="1">
    <citation type="submission" date="2020-05" db="EMBL/GenBank/DDBJ databases">
        <authorList>
            <person name="Chiriac C."/>
            <person name="Salcher M."/>
            <person name="Ghai R."/>
            <person name="Kavagutti S V."/>
        </authorList>
    </citation>
    <scope>NUCLEOTIDE SEQUENCE</scope>
</reference>
<accession>A0A6J7UD99</accession>
<dbReference type="GO" id="GO:0012505">
    <property type="term" value="C:endomembrane system"/>
    <property type="evidence" value="ECO:0007669"/>
    <property type="project" value="UniProtKB-SubCell"/>
</dbReference>
<proteinExistence type="inferred from homology"/>
<feature type="transmembrane region" description="Helical" evidence="8">
    <location>
        <begin position="52"/>
        <end position="71"/>
    </location>
</feature>
<feature type="transmembrane region" description="Helical" evidence="8">
    <location>
        <begin position="333"/>
        <end position="353"/>
    </location>
</feature>
<dbReference type="PANTHER" id="PTHR31611:SF0">
    <property type="entry name" value="HIGH-AFFINITY NICKEL TRANSPORT PROTEIN NIC1"/>
    <property type="match status" value="1"/>
</dbReference>
<evidence type="ECO:0000256" key="3">
    <source>
        <dbReference type="ARBA" id="ARBA00022448"/>
    </source>
</evidence>
<dbReference type="EMBL" id="CAFBQS010000087">
    <property type="protein sequence ID" value="CAB5063580.1"/>
    <property type="molecule type" value="Genomic_DNA"/>
</dbReference>
<evidence type="ECO:0000256" key="7">
    <source>
        <dbReference type="ARBA" id="ARBA00023136"/>
    </source>
</evidence>
<comment type="subcellular location">
    <subcellularLocation>
        <location evidence="1">Endomembrane system</location>
        <topology evidence="1">Multi-pass membrane protein</topology>
    </subcellularLocation>
</comment>
<comment type="similarity">
    <text evidence="2">Belongs to the NiCoT transporter (TC 2.A.52) family.</text>
</comment>
<evidence type="ECO:0000256" key="6">
    <source>
        <dbReference type="ARBA" id="ARBA00022989"/>
    </source>
</evidence>
<organism evidence="9">
    <name type="scientific">freshwater metagenome</name>
    <dbReference type="NCBI Taxonomy" id="449393"/>
    <lineage>
        <taxon>unclassified sequences</taxon>
        <taxon>metagenomes</taxon>
        <taxon>ecological metagenomes</taxon>
    </lineage>
</organism>
<gene>
    <name evidence="9" type="ORF">UFOPK4366_00560</name>
</gene>
<dbReference type="InterPro" id="IPR004688">
    <property type="entry name" value="Ni/Co_transpt"/>
</dbReference>
<feature type="transmembrane region" description="Helical" evidence="8">
    <location>
        <begin position="286"/>
        <end position="313"/>
    </location>
</feature>
<keyword evidence="6 8" id="KW-1133">Transmembrane helix</keyword>
<keyword evidence="7 8" id="KW-0472">Membrane</keyword>
<feature type="transmembrane region" description="Helical" evidence="8">
    <location>
        <begin position="214"/>
        <end position="238"/>
    </location>
</feature>
<evidence type="ECO:0000256" key="2">
    <source>
        <dbReference type="ARBA" id="ARBA00010892"/>
    </source>
</evidence>
<keyword evidence="3" id="KW-0813">Transport</keyword>
<dbReference type="NCBIfam" id="TIGR00802">
    <property type="entry name" value="nico"/>
    <property type="match status" value="1"/>
</dbReference>
<dbReference type="InterPro" id="IPR011541">
    <property type="entry name" value="Ni/Co_transpt_high_affinity"/>
</dbReference>
<dbReference type="AlphaFoldDB" id="A0A6J7UD99"/>
<feature type="transmembrane region" description="Helical" evidence="8">
    <location>
        <begin position="244"/>
        <end position="266"/>
    </location>
</feature>
<feature type="transmembrane region" description="Helical" evidence="8">
    <location>
        <begin position="100"/>
        <end position="125"/>
    </location>
</feature>
<dbReference type="GO" id="GO:0015099">
    <property type="term" value="F:nickel cation transmembrane transporter activity"/>
    <property type="evidence" value="ECO:0007669"/>
    <property type="project" value="InterPro"/>
</dbReference>